<keyword evidence="3" id="KW-0732">Signal</keyword>
<reference evidence="5 6" key="1">
    <citation type="submission" date="2019-01" db="EMBL/GenBank/DDBJ databases">
        <title>Pseudoxanthomonas composti sp. nov., isolated from compost.</title>
        <authorList>
            <person name="Yang G."/>
        </authorList>
    </citation>
    <scope>NUCLEOTIDE SEQUENCE [LARGE SCALE GENOMIC DNA]</scope>
    <source>
        <strain evidence="5 6">GSS15</strain>
    </source>
</reference>
<gene>
    <name evidence="5" type="ORF">EPA99_01805</name>
</gene>
<evidence type="ECO:0000256" key="2">
    <source>
        <dbReference type="ARBA" id="ARBA00023136"/>
    </source>
</evidence>
<dbReference type="EMBL" id="SAWZ01000001">
    <property type="protein sequence ID" value="RXR08579.1"/>
    <property type="molecule type" value="Genomic_DNA"/>
</dbReference>
<dbReference type="Pfam" id="PF05433">
    <property type="entry name" value="Rick_17kDa_Anti"/>
    <property type="match status" value="1"/>
</dbReference>
<dbReference type="AlphaFoldDB" id="A0A4Q1JZQ4"/>
<evidence type="ECO:0000313" key="6">
    <source>
        <dbReference type="Proteomes" id="UP000289784"/>
    </source>
</evidence>
<dbReference type="GO" id="GO:0019867">
    <property type="term" value="C:outer membrane"/>
    <property type="evidence" value="ECO:0007669"/>
    <property type="project" value="InterPro"/>
</dbReference>
<feature type="signal peptide" evidence="3">
    <location>
        <begin position="1"/>
        <end position="23"/>
    </location>
</feature>
<evidence type="ECO:0000313" key="5">
    <source>
        <dbReference type="EMBL" id="RXR08579.1"/>
    </source>
</evidence>
<dbReference type="InterPro" id="IPR008816">
    <property type="entry name" value="Gly_zipper_2TM_dom"/>
</dbReference>
<keyword evidence="6" id="KW-1185">Reference proteome</keyword>
<keyword evidence="2" id="KW-0472">Membrane</keyword>
<dbReference type="RefSeq" id="WP_129469470.1">
    <property type="nucleotide sequence ID" value="NZ_SAWZ01000001.1"/>
</dbReference>
<dbReference type="InterPro" id="IPR051407">
    <property type="entry name" value="Bact_OM_lipoprot/Surf_antigen"/>
</dbReference>
<feature type="chain" id="PRO_5020890164" evidence="3">
    <location>
        <begin position="24"/>
        <end position="223"/>
    </location>
</feature>
<name>A0A4Q1JZQ4_9GAMM</name>
<proteinExistence type="predicted"/>
<protein>
    <submittedName>
        <fullName evidence="5">Glycine zipper 2TM domain-containing protein</fullName>
    </submittedName>
</protein>
<organism evidence="5 6">
    <name type="scientific">Pseudoxanthomonas composti</name>
    <dbReference type="NCBI Taxonomy" id="2137479"/>
    <lineage>
        <taxon>Bacteria</taxon>
        <taxon>Pseudomonadati</taxon>
        <taxon>Pseudomonadota</taxon>
        <taxon>Gammaproteobacteria</taxon>
        <taxon>Lysobacterales</taxon>
        <taxon>Lysobacteraceae</taxon>
        <taxon>Pseudoxanthomonas</taxon>
    </lineage>
</organism>
<dbReference type="OrthoDB" id="9132795at2"/>
<accession>A0A4Q1JZQ4</accession>
<evidence type="ECO:0000256" key="3">
    <source>
        <dbReference type="SAM" id="SignalP"/>
    </source>
</evidence>
<sequence>MSCLSRCLLLAALASMLPASAFAQSYSTVEDRYRDRYESQRELYDYARVVRVDPIIAPPRYESRQVRQHCYYRDADDVYAGRGGDGYVDDGYDSGYVGQGVQRGSETGRTVATVVGGIAGAVLGSRIGGGSGQLVGTAVGTAAGGLAGRSIYDANQRNQQAQRGQVRVCDPGPVSSYGAAYDEGQVDGYDVTYEYMGRSFRTRTDHHPGDRIRVRVDVTPQPD</sequence>
<feature type="domain" description="Glycine zipper 2TM" evidence="4">
    <location>
        <begin position="112"/>
        <end position="151"/>
    </location>
</feature>
<dbReference type="PANTHER" id="PTHR35603:SF2">
    <property type="entry name" value="OUTER MEMBRANE LIPOPROTEIN"/>
    <property type="match status" value="1"/>
</dbReference>
<comment type="caution">
    <text evidence="5">The sequence shown here is derived from an EMBL/GenBank/DDBJ whole genome shotgun (WGS) entry which is preliminary data.</text>
</comment>
<comment type="subcellular location">
    <subcellularLocation>
        <location evidence="1">Membrane</location>
    </subcellularLocation>
</comment>
<evidence type="ECO:0000259" key="4">
    <source>
        <dbReference type="Pfam" id="PF05433"/>
    </source>
</evidence>
<dbReference type="PANTHER" id="PTHR35603">
    <property type="match status" value="1"/>
</dbReference>
<dbReference type="Proteomes" id="UP000289784">
    <property type="component" value="Unassembled WGS sequence"/>
</dbReference>
<evidence type="ECO:0000256" key="1">
    <source>
        <dbReference type="ARBA" id="ARBA00004370"/>
    </source>
</evidence>